<dbReference type="InterPro" id="IPR020568">
    <property type="entry name" value="Ribosomal_Su5_D2-typ_SF"/>
</dbReference>
<feature type="region of interest" description="C" evidence="5">
    <location>
        <begin position="550"/>
        <end position="628"/>
    </location>
</feature>
<proteinExistence type="inferred from homology"/>
<keyword evidence="2 5" id="KW-0547">Nucleotide-binding</keyword>
<name>A0ABW0GUA0_9HYPH</name>
<dbReference type="PIRSF" id="PIRSF002583">
    <property type="entry name" value="Hsp90"/>
    <property type="match status" value="1"/>
</dbReference>
<dbReference type="InterPro" id="IPR037196">
    <property type="entry name" value="HSP90_C"/>
</dbReference>
<feature type="domain" description="Histidine kinase/HSP90-like ATPase" evidence="6">
    <location>
        <begin position="29"/>
        <end position="188"/>
    </location>
</feature>
<feature type="region of interest" description="A; substrate-binding" evidence="5">
    <location>
        <begin position="1"/>
        <end position="333"/>
    </location>
</feature>
<evidence type="ECO:0000256" key="5">
    <source>
        <dbReference type="HAMAP-Rule" id="MF_00505"/>
    </source>
</evidence>
<evidence type="ECO:0000256" key="3">
    <source>
        <dbReference type="ARBA" id="ARBA00022840"/>
    </source>
</evidence>
<dbReference type="Gene3D" id="1.20.120.790">
    <property type="entry name" value="Heat shock protein 90, C-terminal domain"/>
    <property type="match status" value="1"/>
</dbReference>
<comment type="caution">
    <text evidence="7">The sequence shown here is derived from an EMBL/GenBank/DDBJ whole genome shotgun (WGS) entry which is preliminary data.</text>
</comment>
<evidence type="ECO:0000313" key="7">
    <source>
        <dbReference type="EMBL" id="MFC5385007.1"/>
    </source>
</evidence>
<protein>
    <recommendedName>
        <fullName evidence="5">Chaperone protein HtpG</fullName>
    </recommendedName>
    <alternativeName>
        <fullName evidence="5">Heat shock protein HtpG</fullName>
    </alternativeName>
    <alternativeName>
        <fullName evidence="5">High temperature protein G</fullName>
    </alternativeName>
</protein>
<keyword evidence="5" id="KW-0346">Stress response</keyword>
<dbReference type="InterPro" id="IPR036890">
    <property type="entry name" value="HATPase_C_sf"/>
</dbReference>
<dbReference type="InterPro" id="IPR003594">
    <property type="entry name" value="HATPase_dom"/>
</dbReference>
<dbReference type="Pfam" id="PF13589">
    <property type="entry name" value="HATPase_c_3"/>
    <property type="match status" value="1"/>
</dbReference>
<accession>A0ABW0GUA0</accession>
<dbReference type="InterPro" id="IPR019805">
    <property type="entry name" value="Heat_shock_protein_90_CS"/>
</dbReference>
<comment type="function">
    <text evidence="5">Molecular chaperone. Has ATPase activity.</text>
</comment>
<dbReference type="Gene3D" id="3.30.230.80">
    <property type="match status" value="1"/>
</dbReference>
<dbReference type="InterPro" id="IPR001404">
    <property type="entry name" value="Hsp90_fam"/>
</dbReference>
<feature type="region of interest" description="B" evidence="5">
    <location>
        <begin position="334"/>
        <end position="549"/>
    </location>
</feature>
<dbReference type="Gene3D" id="3.30.565.10">
    <property type="entry name" value="Histidine kinase-like ATPase, C-terminal domain"/>
    <property type="match status" value="1"/>
</dbReference>
<dbReference type="EMBL" id="JBHSLL010000012">
    <property type="protein sequence ID" value="MFC5385007.1"/>
    <property type="molecule type" value="Genomic_DNA"/>
</dbReference>
<comment type="subunit">
    <text evidence="5">Homodimer.</text>
</comment>
<dbReference type="RefSeq" id="WP_378227865.1">
    <property type="nucleotide sequence ID" value="NZ_JBHSLL010000012.1"/>
</dbReference>
<dbReference type="PRINTS" id="PR00775">
    <property type="entry name" value="HEATSHOCK90"/>
</dbReference>
<dbReference type="Gene3D" id="3.40.50.11260">
    <property type="match status" value="1"/>
</dbReference>
<dbReference type="Pfam" id="PF00183">
    <property type="entry name" value="HSP90"/>
    <property type="match status" value="1"/>
</dbReference>
<evidence type="ECO:0000259" key="6">
    <source>
        <dbReference type="SMART" id="SM00387"/>
    </source>
</evidence>
<dbReference type="CDD" id="cd16927">
    <property type="entry name" value="HATPase_Hsp90-like"/>
    <property type="match status" value="1"/>
</dbReference>
<dbReference type="NCBIfam" id="NF003555">
    <property type="entry name" value="PRK05218.1"/>
    <property type="match status" value="1"/>
</dbReference>
<comment type="similarity">
    <text evidence="1 5">Belongs to the heat shock protein 90 family.</text>
</comment>
<dbReference type="PROSITE" id="PS00298">
    <property type="entry name" value="HSP90"/>
    <property type="match status" value="1"/>
</dbReference>
<dbReference type="SUPFAM" id="SSF55874">
    <property type="entry name" value="ATPase domain of HSP90 chaperone/DNA topoisomerase II/histidine kinase"/>
    <property type="match status" value="1"/>
</dbReference>
<dbReference type="HAMAP" id="MF_00505">
    <property type="entry name" value="HSP90"/>
    <property type="match status" value="1"/>
</dbReference>
<evidence type="ECO:0000256" key="2">
    <source>
        <dbReference type="ARBA" id="ARBA00022741"/>
    </source>
</evidence>
<organism evidence="7 8">
    <name type="scientific">Aquamicrobium segne</name>
    <dbReference type="NCBI Taxonomy" id="469547"/>
    <lineage>
        <taxon>Bacteria</taxon>
        <taxon>Pseudomonadati</taxon>
        <taxon>Pseudomonadota</taxon>
        <taxon>Alphaproteobacteria</taxon>
        <taxon>Hyphomicrobiales</taxon>
        <taxon>Phyllobacteriaceae</taxon>
        <taxon>Aquamicrobium</taxon>
    </lineage>
</organism>
<gene>
    <name evidence="5 7" type="primary">htpG</name>
    <name evidence="7" type="ORF">ACFPLB_03405</name>
</gene>
<evidence type="ECO:0000313" key="8">
    <source>
        <dbReference type="Proteomes" id="UP001596016"/>
    </source>
</evidence>
<evidence type="ECO:0000256" key="1">
    <source>
        <dbReference type="ARBA" id="ARBA00008239"/>
    </source>
</evidence>
<keyword evidence="3 5" id="KW-0067">ATP-binding</keyword>
<reference evidence="8" key="1">
    <citation type="journal article" date="2019" name="Int. J. Syst. Evol. Microbiol.">
        <title>The Global Catalogue of Microorganisms (GCM) 10K type strain sequencing project: providing services to taxonomists for standard genome sequencing and annotation.</title>
        <authorList>
            <consortium name="The Broad Institute Genomics Platform"/>
            <consortium name="The Broad Institute Genome Sequencing Center for Infectious Disease"/>
            <person name="Wu L."/>
            <person name="Ma J."/>
        </authorList>
    </citation>
    <scope>NUCLEOTIDE SEQUENCE [LARGE SCALE GENOMIC DNA]</scope>
    <source>
        <strain evidence="8">CGMCC 4.1415</strain>
    </source>
</reference>
<comment type="subcellular location">
    <subcellularLocation>
        <location evidence="5">Cytoplasm</location>
    </subcellularLocation>
</comment>
<evidence type="ECO:0000256" key="4">
    <source>
        <dbReference type="ARBA" id="ARBA00023186"/>
    </source>
</evidence>
<dbReference type="SUPFAM" id="SSF54211">
    <property type="entry name" value="Ribosomal protein S5 domain 2-like"/>
    <property type="match status" value="1"/>
</dbReference>
<keyword evidence="5" id="KW-0963">Cytoplasm</keyword>
<dbReference type="SUPFAM" id="SSF110942">
    <property type="entry name" value="HSP90 C-terminal domain"/>
    <property type="match status" value="1"/>
</dbReference>
<dbReference type="InterPro" id="IPR020575">
    <property type="entry name" value="Hsp90_N"/>
</dbReference>
<dbReference type="PANTHER" id="PTHR11528">
    <property type="entry name" value="HEAT SHOCK PROTEIN 90 FAMILY MEMBER"/>
    <property type="match status" value="1"/>
</dbReference>
<keyword evidence="4 5" id="KW-0143">Chaperone</keyword>
<keyword evidence="8" id="KW-1185">Reference proteome</keyword>
<dbReference type="SMART" id="SM00387">
    <property type="entry name" value="HATPase_c"/>
    <property type="match status" value="1"/>
</dbReference>
<dbReference type="Proteomes" id="UP001596016">
    <property type="component" value="Unassembled WGS sequence"/>
</dbReference>
<sequence>MTTTKMETRNFEADVARLLHMMVHSVYSDRDVFLRELISNAADACEKLRYEAITQPDLLGDDPKPRISIFADPEKKSLTIEDNGIGMNGEEMNEALGTIARSGTRAFMERLEAAKGGEKAELVGQFGVGFYSAFMVADQVEVISRRAGSDEAWRWLSDGKGSYSLGAANIDDAPKRGTRVVLHLMEDALSYTQPYQLEQLVKSHSGHVPVPVSLTDKPDAEPHQITDGTALWVKSKNEVTPQDYTDFYRSVAGQYDEPAATIHFRAEGRQEYNVLAFIPGSRPFDLFDPDRSGHMKLYVRRVFITDDAQLVPRYLRFMRGVVDSSDLPLNISREMIQQNPLLAAIRKGVTNRVLNDLIKLADNDAQAYDKIWENFGAVLKEGLYEDFERSEQLLKLVRFASTTSGDKPRALSDYVTAMKEGQNAIYFMSGDDRTRLESSPQLEGFKARGIEVLLLSDPIDAFWTANAPEFEGKPFKSVTQGGAELADIALTDTQKPDTSEASSEVNDFLAFIKKTLDEAVSDVRASDRLTESAVCLVAPENAPDRQFERLLSAAGRLDTTAKPVLEVNPHHPRIAALARLGESEKDFRSDVAHLLYDEARVLDGDRPVDARAFSQRLARLIERGLPVA</sequence>